<feature type="coiled-coil region" evidence="1">
    <location>
        <begin position="680"/>
        <end position="707"/>
    </location>
</feature>
<proteinExistence type="predicted"/>
<gene>
    <name evidence="3" type="ORF">CTEN210_14590</name>
</gene>
<organism evidence="3 4">
    <name type="scientific">Chaetoceros tenuissimus</name>
    <dbReference type="NCBI Taxonomy" id="426638"/>
    <lineage>
        <taxon>Eukaryota</taxon>
        <taxon>Sar</taxon>
        <taxon>Stramenopiles</taxon>
        <taxon>Ochrophyta</taxon>
        <taxon>Bacillariophyta</taxon>
        <taxon>Coscinodiscophyceae</taxon>
        <taxon>Chaetocerotophycidae</taxon>
        <taxon>Chaetocerotales</taxon>
        <taxon>Chaetocerotaceae</taxon>
        <taxon>Chaetoceros</taxon>
    </lineage>
</organism>
<evidence type="ECO:0000256" key="2">
    <source>
        <dbReference type="SAM" id="MobiDB-lite"/>
    </source>
</evidence>
<dbReference type="EMBL" id="BLLK01000060">
    <property type="protein sequence ID" value="GFH58114.1"/>
    <property type="molecule type" value="Genomic_DNA"/>
</dbReference>
<feature type="region of interest" description="Disordered" evidence="2">
    <location>
        <begin position="1"/>
        <end position="22"/>
    </location>
</feature>
<feature type="region of interest" description="Disordered" evidence="2">
    <location>
        <begin position="34"/>
        <end position="184"/>
    </location>
</feature>
<feature type="compositionally biased region" description="Acidic residues" evidence="2">
    <location>
        <begin position="1548"/>
        <end position="1573"/>
    </location>
</feature>
<feature type="compositionally biased region" description="Basic residues" evidence="2">
    <location>
        <begin position="41"/>
        <end position="62"/>
    </location>
</feature>
<feature type="compositionally biased region" description="Acidic residues" evidence="2">
    <location>
        <begin position="132"/>
        <end position="141"/>
    </location>
</feature>
<keyword evidence="1" id="KW-0175">Coiled coil</keyword>
<reference evidence="3 4" key="1">
    <citation type="journal article" date="2021" name="Sci. Rep.">
        <title>The genome of the diatom Chaetoceros tenuissimus carries an ancient integrated fragment of an extant virus.</title>
        <authorList>
            <person name="Hongo Y."/>
            <person name="Kimura K."/>
            <person name="Takaki Y."/>
            <person name="Yoshida Y."/>
            <person name="Baba S."/>
            <person name="Kobayashi G."/>
            <person name="Nagasaki K."/>
            <person name="Hano T."/>
            <person name="Tomaru Y."/>
        </authorList>
    </citation>
    <scope>NUCLEOTIDE SEQUENCE [LARGE SCALE GENOMIC DNA]</scope>
    <source>
        <strain evidence="3 4">NIES-3715</strain>
    </source>
</reference>
<feature type="compositionally biased region" description="Basic and acidic residues" evidence="2">
    <location>
        <begin position="1281"/>
        <end position="1297"/>
    </location>
</feature>
<dbReference type="Proteomes" id="UP001054902">
    <property type="component" value="Unassembled WGS sequence"/>
</dbReference>
<accession>A0AAD3HCG9</accession>
<feature type="region of interest" description="Disordered" evidence="2">
    <location>
        <begin position="1276"/>
        <end position="1297"/>
    </location>
</feature>
<evidence type="ECO:0000256" key="1">
    <source>
        <dbReference type="SAM" id="Coils"/>
    </source>
</evidence>
<feature type="compositionally biased region" description="Polar residues" evidence="2">
    <location>
        <begin position="1534"/>
        <end position="1544"/>
    </location>
</feature>
<keyword evidence="4" id="KW-1185">Reference proteome</keyword>
<feature type="region of interest" description="Disordered" evidence="2">
    <location>
        <begin position="1532"/>
        <end position="1607"/>
    </location>
</feature>
<feature type="compositionally biased region" description="Acidic residues" evidence="2">
    <location>
        <begin position="108"/>
        <end position="118"/>
    </location>
</feature>
<comment type="caution">
    <text evidence="3">The sequence shown here is derived from an EMBL/GenBank/DDBJ whole genome shotgun (WGS) entry which is preliminary data.</text>
</comment>
<feature type="compositionally biased region" description="Low complexity" evidence="2">
    <location>
        <begin position="119"/>
        <end position="131"/>
    </location>
</feature>
<feature type="compositionally biased region" description="Acidic residues" evidence="2">
    <location>
        <begin position="152"/>
        <end position="166"/>
    </location>
</feature>
<evidence type="ECO:0000313" key="3">
    <source>
        <dbReference type="EMBL" id="GFH58114.1"/>
    </source>
</evidence>
<evidence type="ECO:0000313" key="4">
    <source>
        <dbReference type="Proteomes" id="UP001054902"/>
    </source>
</evidence>
<feature type="region of interest" description="Disordered" evidence="2">
    <location>
        <begin position="567"/>
        <end position="599"/>
    </location>
</feature>
<feature type="coiled-coil region" evidence="1">
    <location>
        <begin position="271"/>
        <end position="307"/>
    </location>
</feature>
<name>A0AAD3HCG9_9STRA</name>
<feature type="compositionally biased region" description="Basic and acidic residues" evidence="2">
    <location>
        <begin position="567"/>
        <end position="593"/>
    </location>
</feature>
<protein>
    <submittedName>
        <fullName evidence="3">Uncharacterized protein</fullName>
    </submittedName>
</protein>
<sequence>MSSEQKDSAPNGQDAKDKMRSEFDELHAEMEVAKHGINHFGRSRRKLHRREMKERTIKRKSLEKKDEKASAVHTTKRKRLRGSRAALEDDVVEGSLIFGIGSNNTKNDEDDDNDDANDIDLGQAAEQQDNSQDSDDDEGDDADRYNLYADELNIDIDESDSEEEETALSKSKSKQSSKRSVQPKYSSYKIAKKMYKMKNFKSHRMAQRHGEALGAHARGLNVSAVDKLKEVATAAPIAPQLYSSLGLVYESKLREETVKASRSNNVSTEGMNEAESEFETLESINRQKNIEDDYESIQERLKLAKKAFASYHVAALLCKMDCSLWIRAGDAALIIANLHAQCLRLPPTIDMDNETAKIDEVGTNEENEGEKEEMPSIRNAEDYTRYHVEQRKKWLEEAKEDFQTADNLRPPGISVPSKLAYTHMELGNISEALTILTDLKNKSQEESTKSQERTELERSYHVWLLYADLMLIIGHECRQWNRGIHTNDNYMFRRWLRKYSTSFDWQERRFQALCMALEAAAGTKSCEKLSSWIQKRAHYILKEKKNSEEDSRWQVCDTFEMDRKIQLRKESSSNRRDESSGVDESNSKQKSGDDDGTVGKITLQETSEENNETLTLEALADKFHNDRISLIDAHGKDLSTFDEETENMRLNNNVSLDLEERQKERLRLIQTQKKALLDLALEYQSQKATLQQKIDTSEREIDNKRNNIPLTATCAAVCDIASQLLKQALLMKLYRAGSLACESVSIYLKERAKRIEERIRRWQRFEERQHFQGKSILQLERETYDTYDSDGDGDDSDVILSDDEDFEGPAGTGLLDMMKNGILPPELQVLYGLTLLSEGKADFLAVKMLKALEGLETPLNENIHEDLNENDGNLSLRIFRKAMSEPMTQLEAYAFSADIFKNVKSRSTWVDEVLPIFQNYFEKLQKENELNLLKESTSLVNNVNLSLKKENCIKVLFSTFRMRLDRAYRSCQSKHIDDAKLVYDSAFSVINDMLKFKKELWKLTPDGTPRSSSIEMLNILSSSFSLAIMSMKASDNDSISSLRDLLDKMKLCVGLVCNLDFHDLYNSSKGLLSETWRHFPVPSDWQDDEHVVISRSAYNLCVAGAVSSFSGWEKDEFHLNLMKRNRQKVMFGINIQGDKVAGLTDRERERQLTNIWLLIEDVIPSLTPIDFEDSMKNTKKTGWYKDALKSLHEFEGDQISSFGEDSGLNILLSFANVALLLANKEEDEIKQNALLKHALSIVLPASQFCLDQSLWDSPLGVKGSGDETDWHIFSASNASKESAENDSQTRKAQDTKRQSFVKISAEVLLREWNGKETFEESDEDDDKLEQRLNKWNSNVSGPAKLAMKKLDYSIQKLRQCATIFSLSKASLEVALSLLEVASKKECRNPFLCMNQAAIFAAQAPKGGNNDEVFKKSLPTEEDCTADEALQILGRADCLRAIHFTSEAMFLCSFAARVCCLHRDKKEVNHDWTPKWRIVGILTYTVSVGIDSIICSIMYGDERTNALNSWDKSVKAEIGRGRSDAIAMQKAAGRYNSSMGKTENSFEMEGSEDPDNNSDEEYEEMEEDEGDDYEAGTNFMSTKLPPLQNGIDESLPMSSLAPEGDIDMTMTETDTSKIQAFEI</sequence>